<reference evidence="2 3" key="1">
    <citation type="submission" date="2018-11" db="EMBL/GenBank/DDBJ databases">
        <title>Trebonia kvetii gen.nov., sp.nov., a novel acidophilic actinobacterium, and proposal of the new actinobacterial family Treboniaceae fam. nov.</title>
        <authorList>
            <person name="Rapoport D."/>
            <person name="Sagova-Mareckova M."/>
            <person name="Sedlacek I."/>
            <person name="Provaznik J."/>
            <person name="Kralova S."/>
            <person name="Pavlinic D."/>
            <person name="Benes V."/>
            <person name="Kopecky J."/>
        </authorList>
    </citation>
    <scope>NUCLEOTIDE SEQUENCE [LARGE SCALE GENOMIC DNA]</scope>
    <source>
        <strain evidence="2 3">15Tr583</strain>
    </source>
</reference>
<keyword evidence="1" id="KW-0812">Transmembrane</keyword>
<keyword evidence="1" id="KW-0472">Membrane</keyword>
<evidence type="ECO:0000256" key="1">
    <source>
        <dbReference type="SAM" id="Phobius"/>
    </source>
</evidence>
<feature type="transmembrane region" description="Helical" evidence="1">
    <location>
        <begin position="61"/>
        <end position="78"/>
    </location>
</feature>
<dbReference type="Proteomes" id="UP000460272">
    <property type="component" value="Unassembled WGS sequence"/>
</dbReference>
<evidence type="ECO:0000313" key="3">
    <source>
        <dbReference type="Proteomes" id="UP000460272"/>
    </source>
</evidence>
<comment type="caution">
    <text evidence="2">The sequence shown here is derived from an EMBL/GenBank/DDBJ whole genome shotgun (WGS) entry which is preliminary data.</text>
</comment>
<dbReference type="AlphaFoldDB" id="A0A6P2BYI9"/>
<evidence type="ECO:0000313" key="2">
    <source>
        <dbReference type="EMBL" id="TVZ03990.1"/>
    </source>
</evidence>
<name>A0A6P2BYI9_9ACTN</name>
<proteinExistence type="predicted"/>
<protein>
    <submittedName>
        <fullName evidence="2">Uncharacterized protein</fullName>
    </submittedName>
</protein>
<feature type="transmembrane region" description="Helical" evidence="1">
    <location>
        <begin position="7"/>
        <end position="28"/>
    </location>
</feature>
<dbReference type="EMBL" id="RPFW01000003">
    <property type="protein sequence ID" value="TVZ03990.1"/>
    <property type="molecule type" value="Genomic_DNA"/>
</dbReference>
<keyword evidence="3" id="KW-1185">Reference proteome</keyword>
<feature type="transmembrane region" description="Helical" evidence="1">
    <location>
        <begin position="34"/>
        <end position="54"/>
    </location>
</feature>
<sequence length="131" mass="13397">MKLSSRFLLDSLFVVAGSFLTVTSMAWAAGTAGWTAFGVSAGITVLAAASAVLAKKSSRRIGHGLIALTALWSAIAAVSFSGTALTWLVFADAIAVGVLALADLTAHEATTERIVHALEVRDPARGGRVTA</sequence>
<dbReference type="RefSeq" id="WP_145853860.1">
    <property type="nucleotide sequence ID" value="NZ_RPFW01000003.1"/>
</dbReference>
<dbReference type="OrthoDB" id="3698752at2"/>
<accession>A0A6P2BYI9</accession>
<organism evidence="2 3">
    <name type="scientific">Trebonia kvetii</name>
    <dbReference type="NCBI Taxonomy" id="2480626"/>
    <lineage>
        <taxon>Bacteria</taxon>
        <taxon>Bacillati</taxon>
        <taxon>Actinomycetota</taxon>
        <taxon>Actinomycetes</taxon>
        <taxon>Streptosporangiales</taxon>
        <taxon>Treboniaceae</taxon>
        <taxon>Trebonia</taxon>
    </lineage>
</organism>
<gene>
    <name evidence="2" type="ORF">EAS64_16335</name>
</gene>
<keyword evidence="1" id="KW-1133">Transmembrane helix</keyword>
<feature type="transmembrane region" description="Helical" evidence="1">
    <location>
        <begin position="84"/>
        <end position="104"/>
    </location>
</feature>